<dbReference type="InterPro" id="IPR058248">
    <property type="entry name" value="Lxx211020-like"/>
</dbReference>
<evidence type="ECO:0000313" key="3">
    <source>
        <dbReference type="EMBL" id="ANI93759.1"/>
    </source>
</evidence>
<keyword evidence="3" id="KW-0449">Lipoprotein</keyword>
<dbReference type="PANTHER" id="PTHR36302">
    <property type="entry name" value="BLR7088 PROTEIN"/>
    <property type="match status" value="1"/>
</dbReference>
<dbReference type="OrthoDB" id="9796962at2"/>
<dbReference type="EMBL" id="CP015961">
    <property type="protein sequence ID" value="ANI93759.1"/>
    <property type="molecule type" value="Genomic_DNA"/>
</dbReference>
<dbReference type="Gene3D" id="2.60.40.1890">
    <property type="entry name" value="PCu(A)C copper chaperone"/>
    <property type="match status" value="1"/>
</dbReference>
<dbReference type="Pfam" id="PF04314">
    <property type="entry name" value="PCuAC"/>
    <property type="match status" value="1"/>
</dbReference>
<keyword evidence="2" id="KW-0732">Signal</keyword>
<dbReference type="PANTHER" id="PTHR36302:SF1">
    <property type="entry name" value="COPPER CHAPERONE PCU(A)C"/>
    <property type="match status" value="1"/>
</dbReference>
<feature type="chain" id="PRO_5039053522" evidence="2">
    <location>
        <begin position="25"/>
        <end position="213"/>
    </location>
</feature>
<feature type="signal peptide" evidence="2">
    <location>
        <begin position="1"/>
        <end position="24"/>
    </location>
</feature>
<dbReference type="RefSeq" id="WP_075845071.1">
    <property type="nucleotide sequence ID" value="NZ_CP015961.1"/>
</dbReference>
<dbReference type="KEGG" id="dtm:BJL86_3000"/>
<evidence type="ECO:0000256" key="1">
    <source>
        <dbReference type="SAM" id="MobiDB-lite"/>
    </source>
</evidence>
<evidence type="ECO:0000313" key="4">
    <source>
        <dbReference type="Proteomes" id="UP000186104"/>
    </source>
</evidence>
<dbReference type="InterPro" id="IPR007410">
    <property type="entry name" value="LpqE-like"/>
</dbReference>
<reference evidence="3 4" key="1">
    <citation type="submission" date="2016-06" db="EMBL/GenBank/DDBJ databases">
        <title>Complete genome sequence of a saline-alkali tolerant type strain Dietzia timorensis ID05-A0528T.</title>
        <authorList>
            <person name="Wu X."/>
        </authorList>
    </citation>
    <scope>NUCLEOTIDE SEQUENCE [LARGE SCALE GENOMIC DNA]</scope>
    <source>
        <strain evidence="3 4">ID05-A0528</strain>
    </source>
</reference>
<dbReference type="STRING" id="499555.BJL86_3000"/>
<protein>
    <submittedName>
        <fullName evidence="3">Putative lipoprotein</fullName>
    </submittedName>
</protein>
<evidence type="ECO:0000256" key="2">
    <source>
        <dbReference type="SAM" id="SignalP"/>
    </source>
</evidence>
<dbReference type="SUPFAM" id="SSF110087">
    <property type="entry name" value="DR1885-like metal-binding protein"/>
    <property type="match status" value="1"/>
</dbReference>
<dbReference type="Proteomes" id="UP000186104">
    <property type="component" value="Chromosome"/>
</dbReference>
<organism evidence="3 4">
    <name type="scientific">Dietzia timorensis</name>
    <dbReference type="NCBI Taxonomy" id="499555"/>
    <lineage>
        <taxon>Bacteria</taxon>
        <taxon>Bacillati</taxon>
        <taxon>Actinomycetota</taxon>
        <taxon>Actinomycetes</taxon>
        <taxon>Mycobacteriales</taxon>
        <taxon>Dietziaceae</taxon>
        <taxon>Dietzia</taxon>
    </lineage>
</organism>
<accession>A0A173LQ00</accession>
<keyword evidence="4" id="KW-1185">Reference proteome</keyword>
<dbReference type="AlphaFoldDB" id="A0A173LQ00"/>
<name>A0A173LQ00_9ACTN</name>
<feature type="region of interest" description="Disordered" evidence="1">
    <location>
        <begin position="183"/>
        <end position="213"/>
    </location>
</feature>
<sequence>MGHHISFRSAILPFSVAAALSLTACGAQDAQQSADNSATTSAEAGAEAGADQVADGGVTLDGAWVKATDEDMTAIFGTLSNHSDADVTLESAEVDVDADAELHEVVQEAGSSVMQEVDGGLEIPAGGELNLEPGGYHIMLVELGEPITPGQDLELTLRFSDGSETVTTVPARAFEGAQEEYHAGDDEGMDHGDMDHENMDHGDMDHGSEGHDH</sequence>
<gene>
    <name evidence="3" type="ORF">BJL86_3000</name>
</gene>
<proteinExistence type="predicted"/>
<dbReference type="InterPro" id="IPR036182">
    <property type="entry name" value="PCuAC_sf"/>
</dbReference>